<keyword evidence="7" id="KW-0378">Hydrolase</keyword>
<keyword evidence="5" id="KW-0479">Metal-binding</keyword>
<feature type="domain" description="PKD" evidence="13">
    <location>
        <begin position="772"/>
        <end position="843"/>
    </location>
</feature>
<reference evidence="14 15" key="1">
    <citation type="submission" date="2016-07" db="EMBL/GenBank/DDBJ databases">
        <title>Whole-genome of two Shewanella species isolated from a digestive organ of sea cucumber Apostichopus japonicus Selenka 1867.</title>
        <authorList>
            <person name="Hong H.-H."/>
            <person name="Choi H."/>
            <person name="Cheon S."/>
            <person name="Oh J.-S."/>
            <person name="Lee H.-G."/>
            <person name="Park C."/>
        </authorList>
    </citation>
    <scope>NUCLEOTIDE SEQUENCE [LARGE SCALE GENOMIC DNA]</scope>
    <source>
        <strain evidence="14 15">CSB03KR</strain>
    </source>
</reference>
<dbReference type="Pfam" id="PF20774">
    <property type="entry name" value="InhA-like_VEG"/>
    <property type="match status" value="1"/>
</dbReference>
<evidence type="ECO:0000256" key="10">
    <source>
        <dbReference type="ARBA" id="ARBA00023026"/>
    </source>
</evidence>
<evidence type="ECO:0000256" key="9">
    <source>
        <dbReference type="ARBA" id="ARBA00022837"/>
    </source>
</evidence>
<dbReference type="Pfam" id="PF05547">
    <property type="entry name" value="Peptidase_M6"/>
    <property type="match status" value="1"/>
</dbReference>
<dbReference type="SUPFAM" id="SSF49299">
    <property type="entry name" value="PKD domain"/>
    <property type="match status" value="2"/>
</dbReference>
<dbReference type="InterPro" id="IPR000601">
    <property type="entry name" value="PKD_dom"/>
</dbReference>
<dbReference type="PANTHER" id="PTHR13062:SF12">
    <property type="entry name" value="ALPHA-2-MACROGLOBULIN DOMAIN-CONTAINING PROTEIN"/>
    <property type="match status" value="1"/>
</dbReference>
<evidence type="ECO:0000256" key="3">
    <source>
        <dbReference type="ARBA" id="ARBA00022525"/>
    </source>
</evidence>
<dbReference type="PROSITE" id="PS50093">
    <property type="entry name" value="PKD"/>
    <property type="match status" value="2"/>
</dbReference>
<evidence type="ECO:0000256" key="1">
    <source>
        <dbReference type="ARBA" id="ARBA00001947"/>
    </source>
</evidence>
<evidence type="ECO:0000259" key="13">
    <source>
        <dbReference type="PROSITE" id="PS50093"/>
    </source>
</evidence>
<dbReference type="Pfam" id="PF20773">
    <property type="entry name" value="InhA-like_MAM"/>
    <property type="match status" value="1"/>
</dbReference>
<keyword evidence="3" id="KW-0964">Secreted</keyword>
<evidence type="ECO:0000256" key="5">
    <source>
        <dbReference type="ARBA" id="ARBA00022723"/>
    </source>
</evidence>
<dbReference type="Gene3D" id="2.60.40.10">
    <property type="entry name" value="Immunoglobulins"/>
    <property type="match status" value="2"/>
</dbReference>
<comment type="cofactor">
    <cofactor evidence="1">
        <name>Zn(2+)</name>
        <dbReference type="ChEBI" id="CHEBI:29105"/>
    </cofactor>
</comment>
<keyword evidence="6 12" id="KW-0732">Signal</keyword>
<dbReference type="OrthoDB" id="275270at2"/>
<dbReference type="GO" id="GO:0046872">
    <property type="term" value="F:metal ion binding"/>
    <property type="evidence" value="ECO:0007669"/>
    <property type="project" value="UniProtKB-KW"/>
</dbReference>
<feature type="chain" id="PRO_5009179190" evidence="12">
    <location>
        <begin position="27"/>
        <end position="958"/>
    </location>
</feature>
<name>A0A1E5IUX2_SHECO</name>
<gene>
    <name evidence="14" type="ORF">BEL05_08210</name>
</gene>
<dbReference type="RefSeq" id="WP_069670891.1">
    <property type="nucleotide sequence ID" value="NZ_MCBT01000023.1"/>
</dbReference>
<evidence type="ECO:0000313" key="14">
    <source>
        <dbReference type="EMBL" id="OEG74314.1"/>
    </source>
</evidence>
<evidence type="ECO:0000256" key="11">
    <source>
        <dbReference type="ARBA" id="ARBA00023049"/>
    </source>
</evidence>
<keyword evidence="8" id="KW-0862">Zinc</keyword>
<dbReference type="InterPro" id="IPR013783">
    <property type="entry name" value="Ig-like_fold"/>
</dbReference>
<keyword evidence="11" id="KW-0482">Metalloprotease</keyword>
<evidence type="ECO:0000256" key="12">
    <source>
        <dbReference type="SAM" id="SignalP"/>
    </source>
</evidence>
<dbReference type="CDD" id="cd00146">
    <property type="entry name" value="PKD"/>
    <property type="match status" value="2"/>
</dbReference>
<organism evidence="14 15">
    <name type="scientific">Shewanella colwelliana</name>
    <name type="common">Alteromonas colwelliana</name>
    <dbReference type="NCBI Taxonomy" id="23"/>
    <lineage>
        <taxon>Bacteria</taxon>
        <taxon>Pseudomonadati</taxon>
        <taxon>Pseudomonadota</taxon>
        <taxon>Gammaproteobacteria</taxon>
        <taxon>Alteromonadales</taxon>
        <taxon>Shewanellaceae</taxon>
        <taxon>Shewanella</taxon>
    </lineage>
</organism>
<comment type="subcellular location">
    <subcellularLocation>
        <location evidence="2">Secreted</location>
    </subcellularLocation>
</comment>
<dbReference type="AlphaFoldDB" id="A0A1E5IUX2"/>
<feature type="signal peptide" evidence="12">
    <location>
        <begin position="1"/>
        <end position="26"/>
    </location>
</feature>
<comment type="caution">
    <text evidence="14">The sequence shown here is derived from an EMBL/GenBank/DDBJ whole genome shotgun (WGS) entry which is preliminary data.</text>
</comment>
<keyword evidence="10" id="KW-0843">Virulence</keyword>
<proteinExistence type="predicted"/>
<dbReference type="SUPFAM" id="SSF55486">
    <property type="entry name" value="Metalloproteases ('zincins'), catalytic domain"/>
    <property type="match status" value="1"/>
</dbReference>
<feature type="domain" description="PKD" evidence="13">
    <location>
        <begin position="836"/>
        <end position="918"/>
    </location>
</feature>
<dbReference type="InterPro" id="IPR048665">
    <property type="entry name" value="InhA-like_VEG"/>
</dbReference>
<sequence length="958" mass="102226">MKNQYYVGTLTALSLSLMLASTSSIAAPLDVSTLAPTADAGVINEERILYWMVKRGELAADASDEQKRAALAAYTHRASGFQSKGLLIQESLEKQQRQRLKQSKNIRTMSFASPQADADINKTVKVLGILIDFPDLPHDNNRLSASDTAMYYPSYPTSHYNNLMFSPTGFTGPQGQNLMTGYQYYQAESGGSFSFTGDVKGWYTASQNAAYYGVNDPDNDDSDKAVPELVKEAVTQALASMTSAEIASYDVEDPYDVDNDGNLDEPDGDIDHVMLFHSSIGEEAGGGVLGDDAIWSHRFFVYEGSAPGYTIPGTGKKVFGYTIQPIDAAAGVVVHEFGHDLGLPDEYDTTNKGDGSPVGSWSIMSGGSWTGAIAGTEPVGFSPYARSYLQNKYKGKWLTEEVLTLSDIPSNGLDVALVEAVNNTQVNQIAVKLPPADIAFKLPYAGSYQYYSGQGNMISTAAAFSTELPVSTALTLTMKAHWNIELDYDYAQVMVDGVALNGNHTKASNPTNNAKNIITGKSSDVPGAEGADSWVDLTFDLSGYAGSNRQISIVYFTDQAVGDYGLVIDEIKLLDGTSEIYSDGAELDGQMTLSGGFARIDNNRPGAERRYLVQLRSHNGVDAGLASHSYEPGVLLWLEDFNVADNNSSEHPGSGLIGVVDADQNLIGSYGSATQIRDATFSMFNQSTYFNDNHLNANSLFEDSQDYSAPLQPQSGIILPAIGLSMEVLAQSNDSSSATVRFTYSGEPVTPEPKPEPVPVTVDVMAQQTFGSVSFSANVAGGDGNYSYAWEFGVIGATSTEASPTYVYSESDDYAVSLTVTDGKGVRATDLILLKVEVPPAAGFSFVASDLQVTFSDSTLAGVGALSYQWAFGDDTNSAEQSPTHTYNQAGSYTVTLTVTDASNNTSTVSQAVVVTAPVVVPPVVVPPVVEPEKSSGGGSLGWLSMSALLLLGLRRRA</sequence>
<dbReference type="Pfam" id="PF18911">
    <property type="entry name" value="PKD_4"/>
    <property type="match status" value="2"/>
</dbReference>
<evidence type="ECO:0000256" key="2">
    <source>
        <dbReference type="ARBA" id="ARBA00004613"/>
    </source>
</evidence>
<evidence type="ECO:0000256" key="4">
    <source>
        <dbReference type="ARBA" id="ARBA00022670"/>
    </source>
</evidence>
<dbReference type="GO" id="GO:0005576">
    <property type="term" value="C:extracellular region"/>
    <property type="evidence" value="ECO:0007669"/>
    <property type="project" value="UniProtKB-SubCell"/>
</dbReference>
<dbReference type="EMBL" id="MCBT01000023">
    <property type="protein sequence ID" value="OEG74314.1"/>
    <property type="molecule type" value="Genomic_DNA"/>
</dbReference>
<evidence type="ECO:0000256" key="7">
    <source>
        <dbReference type="ARBA" id="ARBA00022801"/>
    </source>
</evidence>
<keyword evidence="9" id="KW-0106">Calcium</keyword>
<dbReference type="InterPro" id="IPR035986">
    <property type="entry name" value="PKD_dom_sf"/>
</dbReference>
<keyword evidence="4" id="KW-0645">Protease</keyword>
<evidence type="ECO:0000313" key="15">
    <source>
        <dbReference type="Proteomes" id="UP000095230"/>
    </source>
</evidence>
<dbReference type="PANTHER" id="PTHR13062">
    <property type="entry name" value="COLLAGENASE"/>
    <property type="match status" value="1"/>
</dbReference>
<protein>
    <submittedName>
        <fullName evidence="14">Peptidase M6</fullName>
    </submittedName>
</protein>
<dbReference type="SMART" id="SM00089">
    <property type="entry name" value="PKD"/>
    <property type="match status" value="2"/>
</dbReference>
<dbReference type="Proteomes" id="UP000095230">
    <property type="component" value="Unassembled WGS sequence"/>
</dbReference>
<dbReference type="GO" id="GO:0008237">
    <property type="term" value="F:metallopeptidase activity"/>
    <property type="evidence" value="ECO:0007669"/>
    <property type="project" value="UniProtKB-KW"/>
</dbReference>
<dbReference type="InterPro" id="IPR022409">
    <property type="entry name" value="PKD/Chitinase_dom"/>
</dbReference>
<evidence type="ECO:0000256" key="6">
    <source>
        <dbReference type="ARBA" id="ARBA00022729"/>
    </source>
</evidence>
<dbReference type="STRING" id="23.BEL05_08210"/>
<evidence type="ECO:0000256" key="8">
    <source>
        <dbReference type="ARBA" id="ARBA00022833"/>
    </source>
</evidence>
<dbReference type="InterPro" id="IPR008757">
    <property type="entry name" value="Peptidase_M6-like_domain"/>
</dbReference>
<dbReference type="GO" id="GO:0006508">
    <property type="term" value="P:proteolysis"/>
    <property type="evidence" value="ECO:0007669"/>
    <property type="project" value="UniProtKB-KW"/>
</dbReference>
<dbReference type="NCBIfam" id="TIGR03296">
    <property type="entry name" value="M6dom_TIGR03296"/>
    <property type="match status" value="1"/>
</dbReference>
<accession>A0A1E5IUX2</accession>